<accession>A0A4Q9Q1T0</accession>
<dbReference type="EMBL" id="ML145100">
    <property type="protein sequence ID" value="TBU61039.1"/>
    <property type="molecule type" value="Genomic_DNA"/>
</dbReference>
<proteinExistence type="predicted"/>
<sequence length="201" mass="22914">MAIRITYTLPIVCTGYELTDALRRYLEVGHGVDFDRVKAVTIEQDKELCGDEYNEADEEALAPEREAVVVDSFQKYFSRVRRGAPAEVRKALEIPYSYSKWIDGAPKIYMFVPTGAYIRDGRTSGVLKTPRDEDLKVIQAFIDAANGLLPEAVRDEASFKLDDVHFEVHTPGDLLQPVYKRDERKELLPPRHLRALFNVPQ</sequence>
<protein>
    <submittedName>
        <fullName evidence="1">Uncharacterized protein</fullName>
    </submittedName>
</protein>
<reference evidence="1 2" key="1">
    <citation type="submission" date="2019-01" db="EMBL/GenBank/DDBJ databases">
        <title>Draft genome sequences of three monokaryotic isolates of the white-rot basidiomycete fungus Dichomitus squalens.</title>
        <authorList>
            <consortium name="DOE Joint Genome Institute"/>
            <person name="Lopez S.C."/>
            <person name="Andreopoulos B."/>
            <person name="Pangilinan J."/>
            <person name="Lipzen A."/>
            <person name="Riley R."/>
            <person name="Ahrendt S."/>
            <person name="Ng V."/>
            <person name="Barry K."/>
            <person name="Daum C."/>
            <person name="Grigoriev I.V."/>
            <person name="Hilden K.S."/>
            <person name="Makela M.R."/>
            <person name="de Vries R.P."/>
        </authorList>
    </citation>
    <scope>NUCLEOTIDE SEQUENCE [LARGE SCALE GENOMIC DNA]</scope>
    <source>
        <strain evidence="1 2">CBS 464.89</strain>
    </source>
</reference>
<dbReference type="Proteomes" id="UP000292082">
    <property type="component" value="Unassembled WGS sequence"/>
</dbReference>
<keyword evidence="2" id="KW-1185">Reference proteome</keyword>
<gene>
    <name evidence="1" type="ORF">BD310DRAFT_1037333</name>
</gene>
<organism evidence="1 2">
    <name type="scientific">Dichomitus squalens</name>
    <dbReference type="NCBI Taxonomy" id="114155"/>
    <lineage>
        <taxon>Eukaryota</taxon>
        <taxon>Fungi</taxon>
        <taxon>Dikarya</taxon>
        <taxon>Basidiomycota</taxon>
        <taxon>Agaricomycotina</taxon>
        <taxon>Agaricomycetes</taxon>
        <taxon>Polyporales</taxon>
        <taxon>Polyporaceae</taxon>
        <taxon>Dichomitus</taxon>
    </lineage>
</organism>
<evidence type="ECO:0000313" key="1">
    <source>
        <dbReference type="EMBL" id="TBU61039.1"/>
    </source>
</evidence>
<name>A0A4Q9Q1T0_9APHY</name>
<evidence type="ECO:0000313" key="2">
    <source>
        <dbReference type="Proteomes" id="UP000292082"/>
    </source>
</evidence>
<dbReference type="AlphaFoldDB" id="A0A4Q9Q1T0"/>